<dbReference type="InterPro" id="IPR029058">
    <property type="entry name" value="AB_hydrolase_fold"/>
</dbReference>
<comment type="caution">
    <text evidence="8">The sequence shown here is derived from an EMBL/GenBank/DDBJ whole genome shotgun (WGS) entry which is preliminary data.</text>
</comment>
<dbReference type="Gene3D" id="3.40.50.300">
    <property type="entry name" value="P-loop containing nucleotide triphosphate hydrolases"/>
    <property type="match status" value="1"/>
</dbReference>
<keyword evidence="2" id="KW-0547">Nucleotide-binding</keyword>
<sequence>MLHLDYLTEKLSSFSMSNSNSNSTQTDFPSQYIEFEDEGESPTDELRKKLTFIGASAVSLLSYEKEEQLANILQSYPKYQLVKKKDIVSDVWSLTSITTGLNDLANEDAGPIIAWSVRLQVLYLGFRGSHCAKDIWTNMDLRQASAEELASRFHSGFLLRAKFYAALIRDLARKYQVVVCGHSLGGAIATIASYLAIAEDNDISSISNVWHTDELEESINLEKRELEADTSVSCRISTITFGAPAMMVLGPGASTSTPPKRFAKNFHHIINRDDIVPFIVNSGTRKATEAFHETSKILNVVWPDSLWIFPLLRVCFSAWAVNKCPLAHYGRLYLLDRVEGDSGQIRCHALITSRQIPPTPEIQLEYHSMAHYYHCLDKTLTDRKNFLDIDTSTVPNSTDFYRSCLVLPEEIEGCTGTIYPDKIVVLAPIGTPFIRFFMKAVGFEIERDGQRSQILVSQNTLTESGAAGNQNILAITHRMPPDSTGEDVLETADAMQHSLKLYDSFGRIIPLRVSEMSNPSLNVIGLSRTYESIRDAMIIAFTDQISMVQRLRRETGGDEIERILQSGILTENAKIVADIVDSIVANASPKLIKRNFAEASKLVEDIWRTSASTELTGTTEGGGGIAGFIFSDRPNELEEHLMGVLFPFEKARLTGSGRKKSISQALGWKSQAKEWEDMKTFAEAHPNLEGDTLAITLQNFGRELYLRDEDPNIRIEQAVTQSQRVLLIMKFCHAIILTQLDIPVELCVKWERELGDLVGAGIASGILSYGQAWAASIGWTYLGYAVGFYTGLTVFAMCVSLVFSFTQKHNHLQDGFDEMLRVTLQALDLPTSGSVLESGITDILDPGDILSHPRIQEAWRDRLSKGMAKLGTGQPPKSALNTKPILNRPVATLSWVKWLFEVGKIGQLRRLIVGRLYVGVEGPTEAGKSLLLTALTTTTQGTFNPGFGPRYRTTEIQLYTPPDLGTVFCDCPGSDDQDSRIRDMARLFRGLMDIMVFVIPYEGIRSERTITMYQEIVRFIKESNDPRPFRILLSKIDNIDYDDTEKDLEGKVMELKKEAIRQLNNLGGFPENKRFRTLLRLNGTIVKSSETLENIVYPYSTHAQLSKDGLKALSDCPDGVRRKVKDIDLHQNLYKLAKRDVIWDIESLRQWLRALAPNSLADSRGRVLQHA</sequence>
<evidence type="ECO:0000313" key="8">
    <source>
        <dbReference type="EMBL" id="KAK6360887.1"/>
    </source>
</evidence>
<evidence type="ECO:0000256" key="1">
    <source>
        <dbReference type="ARBA" id="ARBA00007756"/>
    </source>
</evidence>
<dbReference type="InterPro" id="IPR027417">
    <property type="entry name" value="P-loop_NTPase"/>
</dbReference>
<evidence type="ECO:0000256" key="6">
    <source>
        <dbReference type="ARBA" id="ARBA00048461"/>
    </source>
</evidence>
<evidence type="ECO:0000259" key="7">
    <source>
        <dbReference type="Pfam" id="PF01764"/>
    </source>
</evidence>
<dbReference type="Proteomes" id="UP001373714">
    <property type="component" value="Unassembled WGS sequence"/>
</dbReference>
<evidence type="ECO:0000313" key="9">
    <source>
        <dbReference type="Proteomes" id="UP001373714"/>
    </source>
</evidence>
<feature type="domain" description="Fungal lipase-type" evidence="7">
    <location>
        <begin position="124"/>
        <end position="280"/>
    </location>
</feature>
<name>A0AAV9VHE3_9PEZI</name>
<dbReference type="SUPFAM" id="SSF52540">
    <property type="entry name" value="P-loop containing nucleoside triphosphate hydrolases"/>
    <property type="match status" value="1"/>
</dbReference>
<reference evidence="8 9" key="1">
    <citation type="submission" date="2019-10" db="EMBL/GenBank/DDBJ databases">
        <authorList>
            <person name="Palmer J.M."/>
        </authorList>
    </citation>
    <scope>NUCLEOTIDE SEQUENCE [LARGE SCALE GENOMIC DNA]</scope>
    <source>
        <strain evidence="8 9">TWF730</strain>
    </source>
</reference>
<dbReference type="PANTHER" id="PTHR45856">
    <property type="entry name" value="ALPHA/BETA-HYDROLASES SUPERFAMILY PROTEIN"/>
    <property type="match status" value="1"/>
</dbReference>
<dbReference type="InterPro" id="IPR002921">
    <property type="entry name" value="Fungal_lipase-type"/>
</dbReference>
<protein>
    <recommendedName>
        <fullName evidence="7">Fungal lipase-type domain-containing protein</fullName>
    </recommendedName>
</protein>
<evidence type="ECO:0000256" key="3">
    <source>
        <dbReference type="ARBA" id="ARBA00023134"/>
    </source>
</evidence>
<comment type="catalytic activity">
    <reaction evidence="5">
        <text>a diacylglycerol + H2O = a monoacylglycerol + a fatty acid + H(+)</text>
        <dbReference type="Rhea" id="RHEA:32731"/>
        <dbReference type="ChEBI" id="CHEBI:15377"/>
        <dbReference type="ChEBI" id="CHEBI:15378"/>
        <dbReference type="ChEBI" id="CHEBI:17408"/>
        <dbReference type="ChEBI" id="CHEBI:18035"/>
        <dbReference type="ChEBI" id="CHEBI:28868"/>
    </reaction>
</comment>
<evidence type="ECO:0000256" key="2">
    <source>
        <dbReference type="ARBA" id="ARBA00022741"/>
    </source>
</evidence>
<accession>A0AAV9VHE3</accession>
<comment type="similarity">
    <text evidence="4">Belongs to the AB hydrolase superfamily. Lipase family. Class 3 subfamily.</text>
</comment>
<evidence type="ECO:0000256" key="4">
    <source>
        <dbReference type="ARBA" id="ARBA00043996"/>
    </source>
</evidence>
<evidence type="ECO:0000256" key="5">
    <source>
        <dbReference type="ARBA" id="ARBA00047591"/>
    </source>
</evidence>
<dbReference type="Pfam" id="PF01764">
    <property type="entry name" value="Lipase_3"/>
    <property type="match status" value="1"/>
</dbReference>
<dbReference type="EMBL" id="JAVHNS010000003">
    <property type="protein sequence ID" value="KAK6360887.1"/>
    <property type="molecule type" value="Genomic_DNA"/>
</dbReference>
<keyword evidence="3" id="KW-0342">GTP-binding</keyword>
<dbReference type="InterPro" id="IPR051218">
    <property type="entry name" value="Sec_MonoDiacylglyc_Lipase"/>
</dbReference>
<dbReference type="SUPFAM" id="SSF53474">
    <property type="entry name" value="alpha/beta-Hydrolases"/>
    <property type="match status" value="1"/>
</dbReference>
<dbReference type="AlphaFoldDB" id="A0AAV9VHE3"/>
<dbReference type="GO" id="GO:0006629">
    <property type="term" value="P:lipid metabolic process"/>
    <property type="evidence" value="ECO:0007669"/>
    <property type="project" value="InterPro"/>
</dbReference>
<dbReference type="PANTHER" id="PTHR45856:SF11">
    <property type="entry name" value="FUNGAL LIPASE-LIKE DOMAIN-CONTAINING PROTEIN"/>
    <property type="match status" value="1"/>
</dbReference>
<comment type="catalytic activity">
    <reaction evidence="6">
        <text>a monoacylglycerol + H2O = glycerol + a fatty acid + H(+)</text>
        <dbReference type="Rhea" id="RHEA:15245"/>
        <dbReference type="ChEBI" id="CHEBI:15377"/>
        <dbReference type="ChEBI" id="CHEBI:15378"/>
        <dbReference type="ChEBI" id="CHEBI:17408"/>
        <dbReference type="ChEBI" id="CHEBI:17754"/>
        <dbReference type="ChEBI" id="CHEBI:28868"/>
    </reaction>
</comment>
<keyword evidence="9" id="KW-1185">Reference proteome</keyword>
<gene>
    <name evidence="8" type="ORF">TWF730_007002</name>
</gene>
<proteinExistence type="inferred from homology"/>
<dbReference type="InterPro" id="IPR006762">
    <property type="entry name" value="Gtr1_RagA"/>
</dbReference>
<dbReference type="Pfam" id="PF04670">
    <property type="entry name" value="Gtr1_RagA"/>
    <property type="match status" value="1"/>
</dbReference>
<dbReference type="GO" id="GO:0005525">
    <property type="term" value="F:GTP binding"/>
    <property type="evidence" value="ECO:0007669"/>
    <property type="project" value="UniProtKB-KW"/>
</dbReference>
<organism evidence="8 9">
    <name type="scientific">Orbilia blumenaviensis</name>
    <dbReference type="NCBI Taxonomy" id="1796055"/>
    <lineage>
        <taxon>Eukaryota</taxon>
        <taxon>Fungi</taxon>
        <taxon>Dikarya</taxon>
        <taxon>Ascomycota</taxon>
        <taxon>Pezizomycotina</taxon>
        <taxon>Orbiliomycetes</taxon>
        <taxon>Orbiliales</taxon>
        <taxon>Orbiliaceae</taxon>
        <taxon>Orbilia</taxon>
    </lineage>
</organism>
<comment type="similarity">
    <text evidence="1">Belongs to the GTR/RAG GTP-binding protein family.</text>
</comment>
<dbReference type="Gene3D" id="3.40.50.1820">
    <property type="entry name" value="alpha/beta hydrolase"/>
    <property type="match status" value="1"/>
</dbReference>